<comment type="subcellular location">
    <subcellularLocation>
        <location evidence="1 8">Cell membrane</location>
        <topology evidence="1 8">Multi-pass membrane protein</topology>
    </subcellularLocation>
</comment>
<protein>
    <recommendedName>
        <fullName evidence="8">Transport permease protein</fullName>
    </recommendedName>
</protein>
<evidence type="ECO:0000256" key="8">
    <source>
        <dbReference type="RuleBase" id="RU361157"/>
    </source>
</evidence>
<keyword evidence="11" id="KW-1185">Reference proteome</keyword>
<dbReference type="EMBL" id="JPVP01000051">
    <property type="protein sequence ID" value="KGR86523.1"/>
    <property type="molecule type" value="Genomic_DNA"/>
</dbReference>
<dbReference type="InterPro" id="IPR047817">
    <property type="entry name" value="ABC2_TM_bact-type"/>
</dbReference>
<comment type="caution">
    <text evidence="10">The sequence shown here is derived from an EMBL/GenBank/DDBJ whole genome shotgun (WGS) entry which is preliminary data.</text>
</comment>
<name>A0A0A3IUD6_9BACI</name>
<keyword evidence="5 8" id="KW-0812">Transmembrane</keyword>
<feature type="transmembrane region" description="Helical" evidence="8">
    <location>
        <begin position="185"/>
        <end position="208"/>
    </location>
</feature>
<gene>
    <name evidence="10" type="ORF">CD32_06445</name>
</gene>
<dbReference type="GO" id="GO:0015920">
    <property type="term" value="P:lipopolysaccharide transport"/>
    <property type="evidence" value="ECO:0007669"/>
    <property type="project" value="TreeGrafter"/>
</dbReference>
<evidence type="ECO:0000256" key="2">
    <source>
        <dbReference type="ARBA" id="ARBA00007783"/>
    </source>
</evidence>
<feature type="transmembrane region" description="Helical" evidence="8">
    <location>
        <begin position="37"/>
        <end position="58"/>
    </location>
</feature>
<keyword evidence="7 8" id="KW-0472">Membrane</keyword>
<evidence type="ECO:0000259" key="9">
    <source>
        <dbReference type="PROSITE" id="PS51012"/>
    </source>
</evidence>
<evidence type="ECO:0000256" key="7">
    <source>
        <dbReference type="ARBA" id="ARBA00023136"/>
    </source>
</evidence>
<keyword evidence="6 8" id="KW-1133">Transmembrane helix</keyword>
<dbReference type="STRING" id="1220589.CD32_06445"/>
<dbReference type="Pfam" id="PF01061">
    <property type="entry name" value="ABC2_membrane"/>
    <property type="match status" value="1"/>
</dbReference>
<dbReference type="OrthoDB" id="9794365at2"/>
<dbReference type="GO" id="GO:0005886">
    <property type="term" value="C:plasma membrane"/>
    <property type="evidence" value="ECO:0007669"/>
    <property type="project" value="UniProtKB-SubCell"/>
</dbReference>
<reference evidence="10 11" key="1">
    <citation type="submission" date="2014-02" db="EMBL/GenBank/DDBJ databases">
        <title>Draft genome sequence of Lysinibacillus odysseyi NBRC 100172.</title>
        <authorList>
            <person name="Zhang F."/>
            <person name="Wang G."/>
            <person name="Zhang L."/>
        </authorList>
    </citation>
    <scope>NUCLEOTIDE SEQUENCE [LARGE SCALE GENOMIC DNA]</scope>
    <source>
        <strain evidence="10 11">NBRC 100172</strain>
    </source>
</reference>
<dbReference type="RefSeq" id="WP_036152501.1">
    <property type="nucleotide sequence ID" value="NZ_AVCX01000014.1"/>
</dbReference>
<evidence type="ECO:0000256" key="1">
    <source>
        <dbReference type="ARBA" id="ARBA00004651"/>
    </source>
</evidence>
<feature type="transmembrane region" description="Helical" evidence="8">
    <location>
        <begin position="109"/>
        <end position="137"/>
    </location>
</feature>
<feature type="transmembrane region" description="Helical" evidence="8">
    <location>
        <begin position="70"/>
        <end position="88"/>
    </location>
</feature>
<dbReference type="PANTHER" id="PTHR30413">
    <property type="entry name" value="INNER MEMBRANE TRANSPORT PERMEASE"/>
    <property type="match status" value="1"/>
</dbReference>
<keyword evidence="3 8" id="KW-0813">Transport</keyword>
<accession>A0A0A3IUD6</accession>
<keyword evidence="4 8" id="KW-1003">Cell membrane</keyword>
<comment type="similarity">
    <text evidence="2 8">Belongs to the ABC-2 integral membrane protein family.</text>
</comment>
<dbReference type="PANTHER" id="PTHR30413:SF10">
    <property type="entry name" value="CAPSULE POLYSACCHARIDE EXPORT INNER-MEMBRANE PROTEIN CTRC"/>
    <property type="match status" value="1"/>
</dbReference>
<evidence type="ECO:0000256" key="6">
    <source>
        <dbReference type="ARBA" id="ARBA00022989"/>
    </source>
</evidence>
<evidence type="ECO:0000256" key="4">
    <source>
        <dbReference type="ARBA" id="ARBA00022475"/>
    </source>
</evidence>
<dbReference type="AlphaFoldDB" id="A0A0A3IUD6"/>
<sequence length="267" mass="30393">MIALSTVLKEQVSHIRLIFRVSVNDIKSRYQSHYLGGLWQFLNPLLQISVYWFVFGLGIRGGSPVGDVPFFLWLITGLIPWLYIAPVLNQGTKSISSKINMVSKMKFPVSILPTIAMLNNVVPFVVMMTIGIILVIVNGVFSGIYILQLPYYLLCMAVLVYSVTLLTATLSIVARDIQLVVQSIVRFMMFLLPILWNMSNLNAVLIVFLKLNPFFYIIEGVRASIIGHTWFFEDMTYTVYFWSIALLLLVVASSLHVKFRNHFVDLM</sequence>
<evidence type="ECO:0000256" key="3">
    <source>
        <dbReference type="ARBA" id="ARBA00022448"/>
    </source>
</evidence>
<dbReference type="GO" id="GO:0140359">
    <property type="term" value="F:ABC-type transporter activity"/>
    <property type="evidence" value="ECO:0007669"/>
    <property type="project" value="InterPro"/>
</dbReference>
<feature type="transmembrane region" description="Helical" evidence="8">
    <location>
        <begin position="149"/>
        <end position="173"/>
    </location>
</feature>
<evidence type="ECO:0000313" key="10">
    <source>
        <dbReference type="EMBL" id="KGR86523.1"/>
    </source>
</evidence>
<dbReference type="Proteomes" id="UP000030437">
    <property type="component" value="Unassembled WGS sequence"/>
</dbReference>
<dbReference type="eggNOG" id="COG1682">
    <property type="taxonomic scope" value="Bacteria"/>
</dbReference>
<feature type="transmembrane region" description="Helical" evidence="8">
    <location>
        <begin position="239"/>
        <end position="257"/>
    </location>
</feature>
<organism evidence="10 11">
    <name type="scientific">Lysinibacillus odysseyi 34hs-1 = NBRC 100172</name>
    <dbReference type="NCBI Taxonomy" id="1220589"/>
    <lineage>
        <taxon>Bacteria</taxon>
        <taxon>Bacillati</taxon>
        <taxon>Bacillota</taxon>
        <taxon>Bacilli</taxon>
        <taxon>Bacillales</taxon>
        <taxon>Bacillaceae</taxon>
        <taxon>Lysinibacillus</taxon>
    </lineage>
</organism>
<proteinExistence type="inferred from homology"/>
<dbReference type="PROSITE" id="PS51012">
    <property type="entry name" value="ABC_TM2"/>
    <property type="match status" value="1"/>
</dbReference>
<feature type="domain" description="ABC transmembrane type-2" evidence="9">
    <location>
        <begin position="35"/>
        <end position="259"/>
    </location>
</feature>
<evidence type="ECO:0000256" key="5">
    <source>
        <dbReference type="ARBA" id="ARBA00022692"/>
    </source>
</evidence>
<dbReference type="InterPro" id="IPR013525">
    <property type="entry name" value="ABC2_TM"/>
</dbReference>
<evidence type="ECO:0000313" key="11">
    <source>
        <dbReference type="Proteomes" id="UP000030437"/>
    </source>
</evidence>